<protein>
    <submittedName>
        <fullName evidence="3">NERD domain-containing protein</fullName>
    </submittedName>
</protein>
<organism evidence="3 4">
    <name type="scientific">Cryobacterium lyxosi</name>
    <dbReference type="NCBI Taxonomy" id="1259228"/>
    <lineage>
        <taxon>Bacteria</taxon>
        <taxon>Bacillati</taxon>
        <taxon>Actinomycetota</taxon>
        <taxon>Actinomycetes</taxon>
        <taxon>Micrococcales</taxon>
        <taxon>Microbacteriaceae</taxon>
        <taxon>Cryobacterium</taxon>
    </lineage>
</organism>
<dbReference type="RefSeq" id="WP_134572612.1">
    <property type="nucleotide sequence ID" value="NZ_SOGT01000012.1"/>
</dbReference>
<feature type="domain" description="NERD" evidence="2">
    <location>
        <begin position="52"/>
        <end position="163"/>
    </location>
</feature>
<dbReference type="InterPro" id="IPR011528">
    <property type="entry name" value="NERD"/>
</dbReference>
<gene>
    <name evidence="3" type="ORF">E3T27_10430</name>
</gene>
<dbReference type="Proteomes" id="UP000298424">
    <property type="component" value="Unassembled WGS sequence"/>
</dbReference>
<evidence type="ECO:0000259" key="2">
    <source>
        <dbReference type="PROSITE" id="PS50965"/>
    </source>
</evidence>
<dbReference type="Pfam" id="PF08378">
    <property type="entry name" value="NERD"/>
    <property type="match status" value="1"/>
</dbReference>
<reference evidence="3 4" key="1">
    <citation type="submission" date="2019-03" db="EMBL/GenBank/DDBJ databases">
        <title>Genomics of glacier-inhabiting Cryobacterium strains.</title>
        <authorList>
            <person name="Liu Q."/>
            <person name="Xin Y.-H."/>
        </authorList>
    </citation>
    <scope>NUCLEOTIDE SEQUENCE [LARGE SCALE GENOMIC DNA]</scope>
    <source>
        <strain evidence="3 4">TMT1-1</strain>
    </source>
</reference>
<dbReference type="EMBL" id="SOGT01000012">
    <property type="protein sequence ID" value="TFD25176.1"/>
    <property type="molecule type" value="Genomic_DNA"/>
</dbReference>
<dbReference type="AlphaFoldDB" id="A0A4R8ZGB4"/>
<dbReference type="OrthoDB" id="5793358at2"/>
<keyword evidence="1" id="KW-0812">Transmembrane</keyword>
<sequence>MTTQAPGMRDQIAGQSVIEELLRLQQAIPPRSGFARFWGYSPLAAESVAWYRGAQGEIEVGRILSRLPPEWRVFHALPIGKAGADIDHLVLGPGGIFTINTKHHRGKKIWIADRSFLVNGQKQPHLRNSKFEATRVTRMLRERMPQLPTAQAVIALVSPGQITIRKTPDAVTVLDANYLRRWLLKRPIVLAETDLVELAAIVDAPPTWPAPALPLTPNLMAKFASLDVDVRTARTRRTVWKLLSIGTASVLAVFVGLPLLSRAVEGFITNL</sequence>
<evidence type="ECO:0000313" key="3">
    <source>
        <dbReference type="EMBL" id="TFD25176.1"/>
    </source>
</evidence>
<dbReference type="PROSITE" id="PS50965">
    <property type="entry name" value="NERD"/>
    <property type="match status" value="1"/>
</dbReference>
<evidence type="ECO:0000313" key="4">
    <source>
        <dbReference type="Proteomes" id="UP000298424"/>
    </source>
</evidence>
<accession>A0A4R8ZGB4</accession>
<feature type="transmembrane region" description="Helical" evidence="1">
    <location>
        <begin position="239"/>
        <end position="261"/>
    </location>
</feature>
<keyword evidence="1" id="KW-1133">Transmembrane helix</keyword>
<evidence type="ECO:0000256" key="1">
    <source>
        <dbReference type="SAM" id="Phobius"/>
    </source>
</evidence>
<proteinExistence type="predicted"/>
<keyword evidence="4" id="KW-1185">Reference proteome</keyword>
<comment type="caution">
    <text evidence="3">The sequence shown here is derived from an EMBL/GenBank/DDBJ whole genome shotgun (WGS) entry which is preliminary data.</text>
</comment>
<name>A0A4R8ZGB4_9MICO</name>
<keyword evidence="1" id="KW-0472">Membrane</keyword>